<dbReference type="STRING" id="1094551.MEC_00862"/>
<dbReference type="PATRIC" id="fig|1094551.3.peg.950"/>
<protein>
    <submittedName>
        <fullName evidence="1">Uncharacterized protein</fullName>
    </submittedName>
</protein>
<name>J0PS96_9HYPH</name>
<dbReference type="AlphaFoldDB" id="J0PS96"/>
<gene>
    <name evidence="1" type="ORF">MEC_00862</name>
</gene>
<evidence type="ECO:0000313" key="1">
    <source>
        <dbReference type="EMBL" id="EJF75386.1"/>
    </source>
</evidence>
<sequence>MIAFMRYFIVESVMSCGGSDGKILRLCGKSASMREEIKEQSSEHFDHKTIVKIVEIVAKRHDYQAKVSSRFAK</sequence>
<proteinExistence type="predicted"/>
<dbReference type="Proteomes" id="UP000008761">
    <property type="component" value="Unassembled WGS sequence"/>
</dbReference>
<dbReference type="eggNOG" id="COG3500">
    <property type="taxonomic scope" value="Bacteria"/>
</dbReference>
<evidence type="ECO:0000313" key="2">
    <source>
        <dbReference type="Proteomes" id="UP000008761"/>
    </source>
</evidence>
<reference evidence="1 2" key="1">
    <citation type="submission" date="2012-03" db="EMBL/GenBank/DDBJ databases">
        <title>The Genome Sequence of Bartonella alsatica IBS 382.</title>
        <authorList>
            <consortium name="The Broad Institute Genome Sequencing Platform"/>
            <consortium name="The Broad Institute Genome Sequencing Center for Infectious Disease"/>
            <person name="Feldgarden M."/>
            <person name="Kirby J."/>
            <person name="Kosoy M."/>
            <person name="Birtles R."/>
            <person name="Probert W.S."/>
            <person name="Chiaraviglio L."/>
            <person name="Young S.K."/>
            <person name="Zeng Q."/>
            <person name="Gargeya S."/>
            <person name="Fitzgerald M."/>
            <person name="Haas B."/>
            <person name="Abouelleil A."/>
            <person name="Alvarado L."/>
            <person name="Arachchi H.M."/>
            <person name="Berlin A."/>
            <person name="Chapman S.B."/>
            <person name="Gearin G."/>
            <person name="Goldberg J."/>
            <person name="Griggs A."/>
            <person name="Gujja S."/>
            <person name="Hansen M."/>
            <person name="Heiman D."/>
            <person name="Howarth C."/>
            <person name="Larimer J."/>
            <person name="Lui A."/>
            <person name="MacDonald P.J.P."/>
            <person name="McCowen C."/>
            <person name="Montmayeur A."/>
            <person name="Murphy C."/>
            <person name="Neiman D."/>
            <person name="Pearson M."/>
            <person name="Priest M."/>
            <person name="Roberts A."/>
            <person name="Saif S."/>
            <person name="Shea T."/>
            <person name="Sisk P."/>
            <person name="Stolte C."/>
            <person name="Sykes S."/>
            <person name="Wortman J."/>
            <person name="Nusbaum C."/>
            <person name="Birren B."/>
        </authorList>
    </citation>
    <scope>NUCLEOTIDE SEQUENCE [LARGE SCALE GENOMIC DNA]</scope>
    <source>
        <strain evidence="1 2">IBS 382</strain>
    </source>
</reference>
<comment type="caution">
    <text evidence="1">The sequence shown here is derived from an EMBL/GenBank/DDBJ whole genome shotgun (WGS) entry which is preliminary data.</text>
</comment>
<dbReference type="HOGENOM" id="CLU_2697090_0_0_5"/>
<organism evidence="1 2">
    <name type="scientific">Bartonella alsatica IBS 382</name>
    <dbReference type="NCBI Taxonomy" id="1094551"/>
    <lineage>
        <taxon>Bacteria</taxon>
        <taxon>Pseudomonadati</taxon>
        <taxon>Pseudomonadota</taxon>
        <taxon>Alphaproteobacteria</taxon>
        <taxon>Hyphomicrobiales</taxon>
        <taxon>Bartonellaceae</taxon>
        <taxon>Bartonella</taxon>
    </lineage>
</organism>
<dbReference type="EMBL" id="AIME01000004">
    <property type="protein sequence ID" value="EJF75386.1"/>
    <property type="molecule type" value="Genomic_DNA"/>
</dbReference>
<accession>J0PS96</accession>